<dbReference type="STRING" id="742823.HMPREF9465_00529"/>
<feature type="transmembrane region" description="Helical" evidence="7">
    <location>
        <begin position="376"/>
        <end position="395"/>
    </location>
</feature>
<feature type="transmembrane region" description="Helical" evidence="7">
    <location>
        <begin position="146"/>
        <end position="164"/>
    </location>
</feature>
<name>K1JW74_9BURK</name>
<feature type="transmembrane region" description="Helical" evidence="7">
    <location>
        <begin position="57"/>
        <end position="77"/>
    </location>
</feature>
<dbReference type="InterPro" id="IPR020846">
    <property type="entry name" value="MFS_dom"/>
</dbReference>
<feature type="domain" description="Major facilitator superfamily (MFS) profile" evidence="8">
    <location>
        <begin position="21"/>
        <end position="399"/>
    </location>
</feature>
<evidence type="ECO:0000313" key="10">
    <source>
        <dbReference type="Proteomes" id="UP000005835"/>
    </source>
</evidence>
<dbReference type="PANTHER" id="PTHR23517">
    <property type="entry name" value="RESISTANCE PROTEIN MDTM, PUTATIVE-RELATED-RELATED"/>
    <property type="match status" value="1"/>
</dbReference>
<evidence type="ECO:0000256" key="7">
    <source>
        <dbReference type="SAM" id="Phobius"/>
    </source>
</evidence>
<keyword evidence="3" id="KW-1003">Cell membrane</keyword>
<keyword evidence="6 7" id="KW-0472">Membrane</keyword>
<evidence type="ECO:0000256" key="6">
    <source>
        <dbReference type="ARBA" id="ARBA00023136"/>
    </source>
</evidence>
<gene>
    <name evidence="9" type="ORF">HMPREF9465_00529</name>
</gene>
<keyword evidence="10" id="KW-1185">Reference proteome</keyword>
<feature type="transmembrane region" description="Helical" evidence="7">
    <location>
        <begin position="89"/>
        <end position="112"/>
    </location>
</feature>
<dbReference type="PROSITE" id="PS50850">
    <property type="entry name" value="MFS"/>
    <property type="match status" value="1"/>
</dbReference>
<evidence type="ECO:0000256" key="3">
    <source>
        <dbReference type="ARBA" id="ARBA00022475"/>
    </source>
</evidence>
<keyword evidence="4 7" id="KW-0812">Transmembrane</keyword>
<evidence type="ECO:0000259" key="8">
    <source>
        <dbReference type="PROSITE" id="PS50850"/>
    </source>
</evidence>
<proteinExistence type="predicted"/>
<feature type="transmembrane region" description="Helical" evidence="7">
    <location>
        <begin position="224"/>
        <end position="245"/>
    </location>
</feature>
<feature type="transmembrane region" description="Helical" evidence="7">
    <location>
        <begin position="118"/>
        <end position="134"/>
    </location>
</feature>
<organism evidence="9 10">
    <name type="scientific">Sutterella wadsworthensis 2_1_59BFAA</name>
    <dbReference type="NCBI Taxonomy" id="742823"/>
    <lineage>
        <taxon>Bacteria</taxon>
        <taxon>Pseudomonadati</taxon>
        <taxon>Pseudomonadota</taxon>
        <taxon>Betaproteobacteria</taxon>
        <taxon>Burkholderiales</taxon>
        <taxon>Sutterellaceae</taxon>
        <taxon>Sutterella</taxon>
    </lineage>
</organism>
<comment type="subcellular location">
    <subcellularLocation>
        <location evidence="1">Cell membrane</location>
        <topology evidence="1">Multi-pass membrane protein</topology>
    </subcellularLocation>
</comment>
<feature type="transmembrane region" description="Helical" evidence="7">
    <location>
        <begin position="21"/>
        <end position="45"/>
    </location>
</feature>
<dbReference type="CDD" id="cd17472">
    <property type="entry name" value="MFS_YajR_like"/>
    <property type="match status" value="1"/>
</dbReference>
<reference evidence="9 10" key="1">
    <citation type="submission" date="2012-05" db="EMBL/GenBank/DDBJ databases">
        <title>The Genome Sequence of Sutterella wadsworthensis 2_1_59BFAA.</title>
        <authorList>
            <consortium name="The Broad Institute Genome Sequencing Platform"/>
            <person name="Earl A."/>
            <person name="Ward D."/>
            <person name="Feldgarden M."/>
            <person name="Gevers D."/>
            <person name="Daigneault M."/>
            <person name="Strauss J."/>
            <person name="Allen-Vercoe E."/>
            <person name="Walker B."/>
            <person name="Young S.K."/>
            <person name="Zeng Q."/>
            <person name="Gargeya S."/>
            <person name="Fitzgerald M."/>
            <person name="Haas B."/>
            <person name="Abouelleil A."/>
            <person name="Alvarado L."/>
            <person name="Arachchi H.M."/>
            <person name="Berlin A.M."/>
            <person name="Chapman S.B."/>
            <person name="Goldberg J."/>
            <person name="Griggs A."/>
            <person name="Gujja S."/>
            <person name="Hansen M."/>
            <person name="Howarth C."/>
            <person name="Imamovic A."/>
            <person name="Larimer J."/>
            <person name="McCowen C."/>
            <person name="Montmayeur A."/>
            <person name="Murphy C."/>
            <person name="Neiman D."/>
            <person name="Pearson M."/>
            <person name="Priest M."/>
            <person name="Roberts A."/>
            <person name="Saif S."/>
            <person name="Shea T."/>
            <person name="Sisk P."/>
            <person name="Sykes S."/>
            <person name="Wortman J."/>
            <person name="Nusbaum C."/>
            <person name="Birren B."/>
        </authorList>
    </citation>
    <scope>NUCLEOTIDE SEQUENCE [LARGE SCALE GENOMIC DNA]</scope>
    <source>
        <strain evidence="9 10">2_1_59BFAA</strain>
    </source>
</reference>
<dbReference type="EMBL" id="ADMG01000016">
    <property type="protein sequence ID" value="EKB31952.1"/>
    <property type="molecule type" value="Genomic_DNA"/>
</dbReference>
<feature type="transmembrane region" description="Helical" evidence="7">
    <location>
        <begin position="288"/>
        <end position="306"/>
    </location>
</feature>
<protein>
    <recommendedName>
        <fullName evidence="8">Major facilitator superfamily (MFS) profile domain-containing protein</fullName>
    </recommendedName>
</protein>
<feature type="transmembrane region" description="Helical" evidence="7">
    <location>
        <begin position="170"/>
        <end position="192"/>
    </location>
</feature>
<evidence type="ECO:0000256" key="4">
    <source>
        <dbReference type="ARBA" id="ARBA00022692"/>
    </source>
</evidence>
<keyword evidence="5 7" id="KW-1133">Transmembrane helix</keyword>
<dbReference type="InterPro" id="IPR011701">
    <property type="entry name" value="MFS"/>
</dbReference>
<sequence length="413" mass="44416">MRAKHDPSNASGAMTAQEKRSSISLAGIFALRMLGLFLILPVFAVYARHLPGGDSDFLVGLTLGIYGLTQSVLQIPFGAASDRLGRKPVIVAGLLLFIAGSVVAAMGTTIWAVMIGRALQGAGAISAAVTALIADSVRDHVITKAMALVGASIGLTFAFSLVAAPPLTELWGVPGLFWLTAVLSAGAVWIVLKVVPDVPAVATEEADDHQPWPKVAFDPQLMRLNAGIFCLHCVQMALFVVIPTQLVEMGLPVLHHWYIYLPAVLIGFAVMMKPIIWAERNRKVASLLRMNVLLLAVVFVLFSFLMHSVWEVAFLVTLFFIGFNILEATLPGLISRTAPKADKGLALGIYNTTQSFGLFVGGAAGGWIAQHFSSQAVFYASSFAMLCWFLLALGLKEPKPRRQHEQGEAIQVR</sequence>
<dbReference type="GO" id="GO:0022857">
    <property type="term" value="F:transmembrane transporter activity"/>
    <property type="evidence" value="ECO:0007669"/>
    <property type="project" value="InterPro"/>
</dbReference>
<keyword evidence="2" id="KW-0813">Transport</keyword>
<dbReference type="AlphaFoldDB" id="K1JW74"/>
<dbReference type="PANTHER" id="PTHR23517:SF2">
    <property type="entry name" value="MULTIDRUG RESISTANCE PROTEIN MDTH"/>
    <property type="match status" value="1"/>
</dbReference>
<accession>K1JW74</accession>
<dbReference type="SUPFAM" id="SSF103473">
    <property type="entry name" value="MFS general substrate transporter"/>
    <property type="match status" value="1"/>
</dbReference>
<dbReference type="InterPro" id="IPR050171">
    <property type="entry name" value="MFS_Transporters"/>
</dbReference>
<feature type="transmembrane region" description="Helical" evidence="7">
    <location>
        <begin position="257"/>
        <end position="276"/>
    </location>
</feature>
<dbReference type="Pfam" id="PF07690">
    <property type="entry name" value="MFS_1"/>
    <property type="match status" value="1"/>
</dbReference>
<dbReference type="Proteomes" id="UP000005835">
    <property type="component" value="Unassembled WGS sequence"/>
</dbReference>
<dbReference type="PATRIC" id="fig|742823.3.peg.527"/>
<dbReference type="GO" id="GO:0005886">
    <property type="term" value="C:plasma membrane"/>
    <property type="evidence" value="ECO:0007669"/>
    <property type="project" value="UniProtKB-SubCell"/>
</dbReference>
<evidence type="ECO:0000256" key="2">
    <source>
        <dbReference type="ARBA" id="ARBA00022448"/>
    </source>
</evidence>
<dbReference type="HOGENOM" id="CLU_001265_10_0_4"/>
<evidence type="ECO:0000256" key="5">
    <source>
        <dbReference type="ARBA" id="ARBA00022989"/>
    </source>
</evidence>
<dbReference type="InterPro" id="IPR036259">
    <property type="entry name" value="MFS_trans_sf"/>
</dbReference>
<feature type="transmembrane region" description="Helical" evidence="7">
    <location>
        <begin position="312"/>
        <end position="333"/>
    </location>
</feature>
<evidence type="ECO:0000256" key="1">
    <source>
        <dbReference type="ARBA" id="ARBA00004651"/>
    </source>
</evidence>
<feature type="transmembrane region" description="Helical" evidence="7">
    <location>
        <begin position="345"/>
        <end position="370"/>
    </location>
</feature>
<dbReference type="eggNOG" id="COG2814">
    <property type="taxonomic scope" value="Bacteria"/>
</dbReference>
<comment type="caution">
    <text evidence="9">The sequence shown here is derived from an EMBL/GenBank/DDBJ whole genome shotgun (WGS) entry which is preliminary data.</text>
</comment>
<dbReference type="Gene3D" id="1.20.1250.20">
    <property type="entry name" value="MFS general substrate transporter like domains"/>
    <property type="match status" value="1"/>
</dbReference>
<evidence type="ECO:0000313" key="9">
    <source>
        <dbReference type="EMBL" id="EKB31952.1"/>
    </source>
</evidence>